<proteinExistence type="predicted"/>
<sequence length="281" mass="29326">MSKNVETIENVIEDESHFITKVVDNDLGALAMFAKHFIGGGVLVVLGGRSSNESKSACREVGRVEKTSSRRSKLMVKGEECLEGSVRADGGEVSGGRDDFGVSKSLLGEILGVVIGEGGGEIFGDDGGTVCLVIMSKNVETIENVIEDESHFITKVVDNDLGALAMFVKHFIGEHKKGLLSPRGGRCSGGGVLVVLGGRSSKESKSVCREVGGVEKMSSRRSKLMVKGEECLEGSVRADGGEVSGGRDDFGVSKSLLGEILGVVIGEGGGEIFGDDGGTVW</sequence>
<dbReference type="AlphaFoldDB" id="A0A6L2NT08"/>
<evidence type="ECO:0000313" key="1">
    <source>
        <dbReference type="EMBL" id="GEU89511.1"/>
    </source>
</evidence>
<accession>A0A6L2NT08</accession>
<reference evidence="1" key="1">
    <citation type="journal article" date="2019" name="Sci. Rep.">
        <title>Draft genome of Tanacetum cinerariifolium, the natural source of mosquito coil.</title>
        <authorList>
            <person name="Yamashiro T."/>
            <person name="Shiraishi A."/>
            <person name="Satake H."/>
            <person name="Nakayama K."/>
        </authorList>
    </citation>
    <scope>NUCLEOTIDE SEQUENCE</scope>
</reference>
<comment type="caution">
    <text evidence="1">The sequence shown here is derived from an EMBL/GenBank/DDBJ whole genome shotgun (WGS) entry which is preliminary data.</text>
</comment>
<gene>
    <name evidence="1" type="ORF">Tci_061489</name>
</gene>
<protein>
    <submittedName>
        <fullName evidence="1">Uncharacterized protein</fullName>
    </submittedName>
</protein>
<dbReference type="EMBL" id="BKCJ010009980">
    <property type="protein sequence ID" value="GEU89511.1"/>
    <property type="molecule type" value="Genomic_DNA"/>
</dbReference>
<organism evidence="1">
    <name type="scientific">Tanacetum cinerariifolium</name>
    <name type="common">Dalmatian daisy</name>
    <name type="synonym">Chrysanthemum cinerariifolium</name>
    <dbReference type="NCBI Taxonomy" id="118510"/>
    <lineage>
        <taxon>Eukaryota</taxon>
        <taxon>Viridiplantae</taxon>
        <taxon>Streptophyta</taxon>
        <taxon>Embryophyta</taxon>
        <taxon>Tracheophyta</taxon>
        <taxon>Spermatophyta</taxon>
        <taxon>Magnoliopsida</taxon>
        <taxon>eudicotyledons</taxon>
        <taxon>Gunneridae</taxon>
        <taxon>Pentapetalae</taxon>
        <taxon>asterids</taxon>
        <taxon>campanulids</taxon>
        <taxon>Asterales</taxon>
        <taxon>Asteraceae</taxon>
        <taxon>Asteroideae</taxon>
        <taxon>Anthemideae</taxon>
        <taxon>Anthemidinae</taxon>
        <taxon>Tanacetum</taxon>
    </lineage>
</organism>
<name>A0A6L2NT08_TANCI</name>